<evidence type="ECO:0000256" key="1">
    <source>
        <dbReference type="SAM" id="Phobius"/>
    </source>
</evidence>
<evidence type="ECO:0000313" key="2">
    <source>
        <dbReference type="EMBL" id="CAJ96099.1"/>
    </source>
</evidence>
<dbReference type="Proteomes" id="UP000008210">
    <property type="component" value="Chromosome 2"/>
</dbReference>
<gene>
    <name evidence="2" type="ordered locus">H16_B1309</name>
</gene>
<keyword evidence="1" id="KW-0472">Membrane</keyword>
<evidence type="ECO:0000313" key="3">
    <source>
        <dbReference type="Proteomes" id="UP000008210"/>
    </source>
</evidence>
<organism evidence="2 3">
    <name type="scientific">Cupriavidus necator (strain ATCC 17699 / DSM 428 / KCTC 22496 / NCIMB 10442 / H16 / Stanier 337)</name>
    <name type="common">Ralstonia eutropha</name>
    <dbReference type="NCBI Taxonomy" id="381666"/>
    <lineage>
        <taxon>Bacteria</taxon>
        <taxon>Pseudomonadati</taxon>
        <taxon>Pseudomonadota</taxon>
        <taxon>Betaproteobacteria</taxon>
        <taxon>Burkholderiales</taxon>
        <taxon>Burkholderiaceae</taxon>
        <taxon>Cupriavidus</taxon>
    </lineage>
</organism>
<feature type="transmembrane region" description="Helical" evidence="1">
    <location>
        <begin position="13"/>
        <end position="31"/>
    </location>
</feature>
<dbReference type="AlphaFoldDB" id="Q0K1M5"/>
<reference evidence="2 3" key="1">
    <citation type="journal article" date="2006" name="Nat. Biotechnol.">
        <title>Genome sequence of the bioplastic-producing 'Knallgas' bacterium Ralstonia eutropha H16.</title>
        <authorList>
            <person name="Pohlmann A."/>
            <person name="Fricke W.F."/>
            <person name="Reinecke F."/>
            <person name="Kusian B."/>
            <person name="Liesegang H."/>
            <person name="Cramm R."/>
            <person name="Eitinger T."/>
            <person name="Ewering C."/>
            <person name="Potter M."/>
            <person name="Schwartz E."/>
            <person name="Strittmatter A."/>
            <person name="Voss I."/>
            <person name="Gottschalk G."/>
            <person name="Steinbuechel A."/>
            <person name="Friedrich B."/>
            <person name="Bowien B."/>
        </authorList>
    </citation>
    <scope>NUCLEOTIDE SEQUENCE [LARGE SCALE GENOMIC DNA]</scope>
    <source>
        <strain evidence="3">ATCC 17699 / DSM 428 / KCTC 22496 / NCIMB 10442 / H16 / Stanier 337</strain>
    </source>
</reference>
<proteinExistence type="predicted"/>
<protein>
    <submittedName>
        <fullName evidence="2">Uncharacterized protein</fullName>
    </submittedName>
</protein>
<dbReference type="EMBL" id="AM260480">
    <property type="protein sequence ID" value="CAJ96099.1"/>
    <property type="molecule type" value="Genomic_DNA"/>
</dbReference>
<dbReference type="KEGG" id="reh:H16_B1309"/>
<dbReference type="HOGENOM" id="CLU_2971821_0_0_4"/>
<dbReference type="STRING" id="381666.H16_B1309"/>
<keyword evidence="3" id="KW-1185">Reference proteome</keyword>
<keyword evidence="1" id="KW-1133">Transmembrane helix</keyword>
<dbReference type="RefSeq" id="WP_011617139.1">
    <property type="nucleotide sequence ID" value="NC_008314.1"/>
</dbReference>
<sequence length="58" mass="6277">MSGRGWIPTPAEIGRETLIVIGGVICAAVILSRFPGLKTWIADQGTVTLKDQQGRVLW</sequence>
<accession>Q0K1M5</accession>
<name>Q0K1M5_CUPNH</name>
<keyword evidence="1" id="KW-0812">Transmembrane</keyword>